<keyword evidence="2" id="KW-1185">Reference proteome</keyword>
<reference evidence="2" key="1">
    <citation type="submission" date="2019-04" db="EMBL/GenBank/DDBJ databases">
        <title>Friends and foes A comparative genomics studyof 23 Aspergillus species from section Flavi.</title>
        <authorList>
            <consortium name="DOE Joint Genome Institute"/>
            <person name="Kjaerbolling I."/>
            <person name="Vesth T."/>
            <person name="Frisvad J.C."/>
            <person name="Nybo J.L."/>
            <person name="Theobald S."/>
            <person name="Kildgaard S."/>
            <person name="Isbrandt T."/>
            <person name="Kuo A."/>
            <person name="Sato A."/>
            <person name="Lyhne E.K."/>
            <person name="Kogle M.E."/>
            <person name="Wiebenga A."/>
            <person name="Kun R.S."/>
            <person name="Lubbers R.J."/>
            <person name="Makela M.R."/>
            <person name="Barry K."/>
            <person name="Chovatia M."/>
            <person name="Clum A."/>
            <person name="Daum C."/>
            <person name="Haridas S."/>
            <person name="He G."/>
            <person name="LaButti K."/>
            <person name="Lipzen A."/>
            <person name="Mondo S."/>
            <person name="Riley R."/>
            <person name="Salamov A."/>
            <person name="Simmons B.A."/>
            <person name="Magnuson J.K."/>
            <person name="Henrissat B."/>
            <person name="Mortensen U.H."/>
            <person name="Larsen T.O."/>
            <person name="Devries R.P."/>
            <person name="Grigoriev I.V."/>
            <person name="Machida M."/>
            <person name="Baker S.E."/>
            <person name="Andersen M.R."/>
        </authorList>
    </citation>
    <scope>NUCLEOTIDE SEQUENCE [LARGE SCALE GENOMIC DNA]</scope>
    <source>
        <strain evidence="2">CBS 130017</strain>
    </source>
</reference>
<evidence type="ECO:0000313" key="1">
    <source>
        <dbReference type="EMBL" id="KAE8327382.1"/>
    </source>
</evidence>
<sequence>MLLFLYLVTFQCISFFAFLSCFVPVLAGQRLVSLSNDTVLCSDCLIVRSGDNHLLGLFSPWDPAPATNKKHRVAFAHDRQSFSQLDVTISERLSTSPVPSALTIFNRHSERRQAAQYAKDQPYVLSSKIGHYVSCGPRDPRVSERGHCTYLVCTRGTLCQILHAEIYYVVLLILWGVPYSCPY</sequence>
<name>A0A5N6X375_9EURO</name>
<organism evidence="1 2">
    <name type="scientific">Aspergillus sergii</name>
    <dbReference type="NCBI Taxonomy" id="1034303"/>
    <lineage>
        <taxon>Eukaryota</taxon>
        <taxon>Fungi</taxon>
        <taxon>Dikarya</taxon>
        <taxon>Ascomycota</taxon>
        <taxon>Pezizomycotina</taxon>
        <taxon>Eurotiomycetes</taxon>
        <taxon>Eurotiomycetidae</taxon>
        <taxon>Eurotiales</taxon>
        <taxon>Aspergillaceae</taxon>
        <taxon>Aspergillus</taxon>
        <taxon>Aspergillus subgen. Circumdati</taxon>
    </lineage>
</organism>
<dbReference type="AlphaFoldDB" id="A0A5N6X375"/>
<protein>
    <submittedName>
        <fullName evidence="1">Uncharacterized protein</fullName>
    </submittedName>
</protein>
<gene>
    <name evidence="1" type="ORF">BDV39DRAFT_80065</name>
</gene>
<evidence type="ECO:0000313" key="2">
    <source>
        <dbReference type="Proteomes" id="UP000325945"/>
    </source>
</evidence>
<proteinExistence type="predicted"/>
<accession>A0A5N6X375</accession>
<dbReference type="EMBL" id="ML741792">
    <property type="protein sequence ID" value="KAE8327382.1"/>
    <property type="molecule type" value="Genomic_DNA"/>
</dbReference>
<dbReference type="Proteomes" id="UP000325945">
    <property type="component" value="Unassembled WGS sequence"/>
</dbReference>